<evidence type="ECO:0000313" key="1">
    <source>
        <dbReference type="EMBL" id="CBI00620.1"/>
    </source>
</evidence>
<gene>
    <name evidence="1" type="ORF">CARN3_0168</name>
</gene>
<proteinExistence type="predicted"/>
<dbReference type="SUPFAM" id="SSF88723">
    <property type="entry name" value="PIN domain-like"/>
    <property type="match status" value="1"/>
</dbReference>
<dbReference type="AlphaFoldDB" id="E6Q0B1"/>
<sequence>MASYFLDATALIPLFVRGLGTDFMMRLMDETEDNRKLIAAGTPLEVYATLKRGELEGVISEQDGAEARGILRMESARMVQQPLNPAVLEAARQMLDQHPLRASEAIQLGAAVVAREMLLDVPVVFVSSSLPLLTAAQAERFEVLNPMEQHD</sequence>
<dbReference type="Gene3D" id="3.40.50.1010">
    <property type="entry name" value="5'-nuclease"/>
    <property type="match status" value="1"/>
</dbReference>
<dbReference type="EMBL" id="CABN01000155">
    <property type="protein sequence ID" value="CBI00620.1"/>
    <property type="molecule type" value="Genomic_DNA"/>
</dbReference>
<dbReference type="CDD" id="cd09874">
    <property type="entry name" value="PIN_MT3492-like"/>
    <property type="match status" value="1"/>
</dbReference>
<protein>
    <recommendedName>
        <fullName evidence="2">PIN domain-containing protein</fullName>
    </recommendedName>
</protein>
<name>E6Q0B1_9ZZZZ</name>
<accession>E6Q0B1</accession>
<reference evidence="1" key="1">
    <citation type="submission" date="2009-10" db="EMBL/GenBank/DDBJ databases">
        <title>Diversity of trophic interactions inside an arsenic-rich microbial ecosystem.</title>
        <authorList>
            <person name="Bertin P.N."/>
            <person name="Heinrich-Salmeron A."/>
            <person name="Pelletier E."/>
            <person name="Goulhen-Chollet F."/>
            <person name="Arsene-Ploetze F."/>
            <person name="Gallien S."/>
            <person name="Calteau A."/>
            <person name="Vallenet D."/>
            <person name="Casiot C."/>
            <person name="Chane-Woon-Ming B."/>
            <person name="Giloteaux L."/>
            <person name="Barakat M."/>
            <person name="Bonnefoy V."/>
            <person name="Bruneel O."/>
            <person name="Chandler M."/>
            <person name="Cleiss J."/>
            <person name="Duran R."/>
            <person name="Elbaz-Poulichet F."/>
            <person name="Fonknechten N."/>
            <person name="Lauga B."/>
            <person name="Mornico D."/>
            <person name="Ortet P."/>
            <person name="Schaeffer C."/>
            <person name="Siguier P."/>
            <person name="Alexander Thil Smith A."/>
            <person name="Van Dorsselaer A."/>
            <person name="Weissenbach J."/>
            <person name="Medigue C."/>
            <person name="Le Paslier D."/>
        </authorList>
    </citation>
    <scope>NUCLEOTIDE SEQUENCE</scope>
</reference>
<organism evidence="1">
    <name type="scientific">mine drainage metagenome</name>
    <dbReference type="NCBI Taxonomy" id="410659"/>
    <lineage>
        <taxon>unclassified sequences</taxon>
        <taxon>metagenomes</taxon>
        <taxon>ecological metagenomes</taxon>
    </lineage>
</organism>
<dbReference type="InterPro" id="IPR029060">
    <property type="entry name" value="PIN-like_dom_sf"/>
</dbReference>
<evidence type="ECO:0008006" key="2">
    <source>
        <dbReference type="Google" id="ProtNLM"/>
    </source>
</evidence>
<comment type="caution">
    <text evidence="1">The sequence shown here is derived from an EMBL/GenBank/DDBJ whole genome shotgun (WGS) entry which is preliminary data.</text>
</comment>